<keyword evidence="1" id="KW-1133">Transmembrane helix</keyword>
<evidence type="ECO:0000256" key="1">
    <source>
        <dbReference type="SAM" id="Phobius"/>
    </source>
</evidence>
<evidence type="ECO:0000313" key="3">
    <source>
        <dbReference type="Proteomes" id="UP000799423"/>
    </source>
</evidence>
<keyword evidence="1" id="KW-0472">Membrane</keyword>
<name>A0A6A7ATQ2_9PLEO</name>
<dbReference type="EMBL" id="MU006338">
    <property type="protein sequence ID" value="KAF2846144.1"/>
    <property type="molecule type" value="Genomic_DNA"/>
</dbReference>
<proteinExistence type="predicted"/>
<gene>
    <name evidence="2" type="ORF">T440DRAFT_542799</name>
</gene>
<keyword evidence="1" id="KW-0812">Transmembrane</keyword>
<organism evidence="2 3">
    <name type="scientific">Plenodomus tracheiphilus IPT5</name>
    <dbReference type="NCBI Taxonomy" id="1408161"/>
    <lineage>
        <taxon>Eukaryota</taxon>
        <taxon>Fungi</taxon>
        <taxon>Dikarya</taxon>
        <taxon>Ascomycota</taxon>
        <taxon>Pezizomycotina</taxon>
        <taxon>Dothideomycetes</taxon>
        <taxon>Pleosporomycetidae</taxon>
        <taxon>Pleosporales</taxon>
        <taxon>Pleosporineae</taxon>
        <taxon>Leptosphaeriaceae</taxon>
        <taxon>Plenodomus</taxon>
    </lineage>
</organism>
<dbReference type="AlphaFoldDB" id="A0A6A7ATQ2"/>
<reference evidence="2" key="1">
    <citation type="submission" date="2020-01" db="EMBL/GenBank/DDBJ databases">
        <authorList>
            <consortium name="DOE Joint Genome Institute"/>
            <person name="Haridas S."/>
            <person name="Albert R."/>
            <person name="Binder M."/>
            <person name="Bloem J."/>
            <person name="Labutti K."/>
            <person name="Salamov A."/>
            <person name="Andreopoulos B."/>
            <person name="Baker S.E."/>
            <person name="Barry K."/>
            <person name="Bills G."/>
            <person name="Bluhm B.H."/>
            <person name="Cannon C."/>
            <person name="Castanera R."/>
            <person name="Culley D.E."/>
            <person name="Daum C."/>
            <person name="Ezra D."/>
            <person name="Gonzalez J.B."/>
            <person name="Henrissat B."/>
            <person name="Kuo A."/>
            <person name="Liang C."/>
            <person name="Lipzen A."/>
            <person name="Lutzoni F."/>
            <person name="Magnuson J."/>
            <person name="Mondo S."/>
            <person name="Nolan M."/>
            <person name="Ohm R."/>
            <person name="Pangilinan J."/>
            <person name="Park H.-J."/>
            <person name="Ramirez L."/>
            <person name="Alfaro M."/>
            <person name="Sun H."/>
            <person name="Tritt A."/>
            <person name="Yoshinaga Y."/>
            <person name="Zwiers L.-H."/>
            <person name="Turgeon B.G."/>
            <person name="Goodwin S.B."/>
            <person name="Spatafora J.W."/>
            <person name="Crous P.W."/>
            <person name="Grigoriev I.V."/>
        </authorList>
    </citation>
    <scope>NUCLEOTIDE SEQUENCE</scope>
    <source>
        <strain evidence="2">IPT5</strain>
    </source>
</reference>
<dbReference type="OrthoDB" id="5429634at2759"/>
<dbReference type="PANTHER" id="PTHR35395">
    <property type="entry name" value="DUF6536 DOMAIN-CONTAINING PROTEIN"/>
    <property type="match status" value="1"/>
</dbReference>
<feature type="transmembrane region" description="Helical" evidence="1">
    <location>
        <begin position="180"/>
        <end position="197"/>
    </location>
</feature>
<protein>
    <submittedName>
        <fullName evidence="2">Uncharacterized protein</fullName>
    </submittedName>
</protein>
<sequence length="314" mass="34871">MIVVISFNLFKLLIMLWILFTDKSDYLVMLGDAAASFLERPDPFTLKECMLGKDEILRKRGHRTTSSTSSRTDGYLRAPSPRLLCLCAANLAFPVCSMGLSAWGTSSQSTMSTNNSILFNAWIVNLPQVILSFCYLGLNNICTFLASVEVWNNLALSRKGLRVTKPMAEQRSTYFLQLPFRWSVPLIVTSGVLHWLLSQTFFQMRVDVFERDSDTRNADKSKSVAGYSSLSLLVFFIVALALVVAVGWVAQQYVQQRLPMAASCSLDISAACHPPQGETDTHLKKVKWGLVGQQGQGGDGTLQFICWTGQETKG</sequence>
<feature type="transmembrane region" description="Helical" evidence="1">
    <location>
        <begin position="230"/>
        <end position="250"/>
    </location>
</feature>
<accession>A0A6A7ATQ2</accession>
<evidence type="ECO:0000313" key="2">
    <source>
        <dbReference type="EMBL" id="KAF2846144.1"/>
    </source>
</evidence>
<dbReference type="PANTHER" id="PTHR35395:SF1">
    <property type="entry name" value="DUF6536 DOMAIN-CONTAINING PROTEIN"/>
    <property type="match status" value="1"/>
</dbReference>
<dbReference type="Proteomes" id="UP000799423">
    <property type="component" value="Unassembled WGS sequence"/>
</dbReference>
<keyword evidence="3" id="KW-1185">Reference proteome</keyword>